<accession>A0A0P1IR22</accession>
<feature type="transmembrane region" description="Helical" evidence="1">
    <location>
        <begin position="58"/>
        <end position="79"/>
    </location>
</feature>
<organism evidence="2 3">
    <name type="scientific">Ruegeria denitrificans</name>
    <dbReference type="NCBI Taxonomy" id="1715692"/>
    <lineage>
        <taxon>Bacteria</taxon>
        <taxon>Pseudomonadati</taxon>
        <taxon>Pseudomonadota</taxon>
        <taxon>Alphaproteobacteria</taxon>
        <taxon>Rhodobacterales</taxon>
        <taxon>Roseobacteraceae</taxon>
        <taxon>Ruegeria</taxon>
    </lineage>
</organism>
<evidence type="ECO:0000313" key="3">
    <source>
        <dbReference type="Proteomes" id="UP000051260"/>
    </source>
</evidence>
<protein>
    <submittedName>
        <fullName evidence="2">Putative membrane protein</fullName>
    </submittedName>
</protein>
<dbReference type="STRING" id="1715692.RUE5091_04454"/>
<reference evidence="3" key="1">
    <citation type="submission" date="2015-09" db="EMBL/GenBank/DDBJ databases">
        <authorList>
            <person name="Rodrigo-Torres L."/>
            <person name="Arahal D.R."/>
        </authorList>
    </citation>
    <scope>NUCLEOTIDE SEQUENCE [LARGE SCALE GENOMIC DNA]</scope>
    <source>
        <strain evidence="3">CECT 5091</strain>
    </source>
</reference>
<keyword evidence="1" id="KW-1133">Transmembrane helix</keyword>
<dbReference type="RefSeq" id="WP_058284048.1">
    <property type="nucleotide sequence ID" value="NZ_CYUD01000024.1"/>
</dbReference>
<dbReference type="AlphaFoldDB" id="A0A0P1IR22"/>
<dbReference type="Proteomes" id="UP000051260">
    <property type="component" value="Unassembled WGS sequence"/>
</dbReference>
<evidence type="ECO:0000256" key="1">
    <source>
        <dbReference type="SAM" id="Phobius"/>
    </source>
</evidence>
<evidence type="ECO:0000313" key="2">
    <source>
        <dbReference type="EMBL" id="CUK19946.1"/>
    </source>
</evidence>
<proteinExistence type="predicted"/>
<dbReference type="InterPro" id="IPR009200">
    <property type="entry name" value="DUF1269_membrane"/>
</dbReference>
<sequence>MADLVVLSFDGVDSADAVLTKLRQLKKQELIDLLDACVVVRPEEGDIHIKQSVNMTRIGASTGLSTGAIVGMLAGILVLNPLAGMAVGGLAGAAMGALGGSLSDYGINDDFIKELGETIQPNSSALFLLVAKATPDKVIAEIEQYDPKILQTSLSQEQEDKLREALAAAHSQ</sequence>
<keyword evidence="1" id="KW-0812">Transmembrane</keyword>
<dbReference type="OrthoDB" id="275223at2"/>
<dbReference type="Pfam" id="PF06897">
    <property type="entry name" value="DUF1269"/>
    <property type="match status" value="1"/>
</dbReference>
<keyword evidence="3" id="KW-1185">Reference proteome</keyword>
<dbReference type="EMBL" id="CYUD01000024">
    <property type="protein sequence ID" value="CUK19946.1"/>
    <property type="molecule type" value="Genomic_DNA"/>
</dbReference>
<name>A0A0P1IR22_9RHOB</name>
<gene>
    <name evidence="2" type="ORF">RUE5091_04454</name>
</gene>
<keyword evidence="1" id="KW-0472">Membrane</keyword>